<evidence type="ECO:0000256" key="1">
    <source>
        <dbReference type="ARBA" id="ARBA00022962"/>
    </source>
</evidence>
<dbReference type="Proteomes" id="UP001235269">
    <property type="component" value="Unassembled WGS sequence"/>
</dbReference>
<organism evidence="3 4">
    <name type="scientific">Rhizobium paknamense</name>
    <dbReference type="NCBI Taxonomy" id="1206817"/>
    <lineage>
        <taxon>Bacteria</taxon>
        <taxon>Pseudomonadati</taxon>
        <taxon>Pseudomonadota</taxon>
        <taxon>Alphaproteobacteria</taxon>
        <taxon>Hyphomicrobiales</taxon>
        <taxon>Rhizobiaceae</taxon>
        <taxon>Rhizobium/Agrobacterium group</taxon>
        <taxon>Rhizobium</taxon>
    </lineage>
</organism>
<keyword evidence="1 3" id="KW-0315">Glutamine amidotransferase</keyword>
<keyword evidence="3" id="KW-0378">Hydrolase</keyword>
<dbReference type="InterPro" id="IPR026869">
    <property type="entry name" value="EgtC-like"/>
</dbReference>
<accession>A0ABU0ICN6</accession>
<dbReference type="SUPFAM" id="SSF56235">
    <property type="entry name" value="N-terminal nucleophile aminohydrolases (Ntn hydrolases)"/>
    <property type="match status" value="1"/>
</dbReference>
<dbReference type="PANTHER" id="PTHR43187">
    <property type="entry name" value="GLUTAMINE AMIDOTRANSFERASE DUG3-RELATED"/>
    <property type="match status" value="1"/>
</dbReference>
<feature type="domain" description="Glutamine amidotransferase type-2" evidence="2">
    <location>
        <begin position="2"/>
        <end position="270"/>
    </location>
</feature>
<gene>
    <name evidence="3" type="ORF">QO005_001712</name>
</gene>
<protein>
    <submittedName>
        <fullName evidence="3">Glutamine amidotransferase</fullName>
        <ecNumber evidence="3">3.5.1.118</ecNumber>
    </submittedName>
</protein>
<dbReference type="Gene3D" id="3.60.20.10">
    <property type="entry name" value="Glutamine Phosphoribosylpyrophosphate, subunit 1, domain 1"/>
    <property type="match status" value="1"/>
</dbReference>
<comment type="caution">
    <text evidence="3">The sequence shown here is derived from an EMBL/GenBank/DDBJ whole genome shotgun (WGS) entry which is preliminary data.</text>
</comment>
<dbReference type="InterPro" id="IPR029055">
    <property type="entry name" value="Ntn_hydrolases_N"/>
</dbReference>
<dbReference type="EMBL" id="JAUSWH010000004">
    <property type="protein sequence ID" value="MDQ0455378.1"/>
    <property type="molecule type" value="Genomic_DNA"/>
</dbReference>
<dbReference type="EC" id="3.5.1.118" evidence="3"/>
<dbReference type="InterPro" id="IPR052373">
    <property type="entry name" value="Gamma-glu_amide_hydrolase"/>
</dbReference>
<evidence type="ECO:0000313" key="4">
    <source>
        <dbReference type="Proteomes" id="UP001235269"/>
    </source>
</evidence>
<evidence type="ECO:0000259" key="2">
    <source>
        <dbReference type="PROSITE" id="PS51278"/>
    </source>
</evidence>
<dbReference type="PANTHER" id="PTHR43187:SF1">
    <property type="entry name" value="GLUTAMINE AMIDOTRANSFERASE DUG3-RELATED"/>
    <property type="match status" value="1"/>
</dbReference>
<dbReference type="InterPro" id="IPR017932">
    <property type="entry name" value="GATase_2_dom"/>
</dbReference>
<dbReference type="Pfam" id="PF13230">
    <property type="entry name" value="GATase_4"/>
    <property type="match status" value="1"/>
</dbReference>
<dbReference type="PROSITE" id="PS51278">
    <property type="entry name" value="GATASE_TYPE_2"/>
    <property type="match status" value="1"/>
</dbReference>
<evidence type="ECO:0000313" key="3">
    <source>
        <dbReference type="EMBL" id="MDQ0455378.1"/>
    </source>
</evidence>
<name>A0ABU0ICN6_9HYPH</name>
<dbReference type="RefSeq" id="WP_307157564.1">
    <property type="nucleotide sequence ID" value="NZ_JAUSWH010000004.1"/>
</dbReference>
<keyword evidence="4" id="KW-1185">Reference proteome</keyword>
<dbReference type="GO" id="GO:0016787">
    <property type="term" value="F:hydrolase activity"/>
    <property type="evidence" value="ECO:0007669"/>
    <property type="project" value="UniProtKB-KW"/>
</dbReference>
<proteinExistence type="predicted"/>
<dbReference type="CDD" id="cd01908">
    <property type="entry name" value="YafJ"/>
    <property type="match status" value="1"/>
</dbReference>
<reference evidence="3 4" key="1">
    <citation type="submission" date="2023-07" db="EMBL/GenBank/DDBJ databases">
        <title>Genomic Encyclopedia of Type Strains, Phase IV (KMG-IV): sequencing the most valuable type-strain genomes for metagenomic binning, comparative biology and taxonomic classification.</title>
        <authorList>
            <person name="Goeker M."/>
        </authorList>
    </citation>
    <scope>NUCLEOTIDE SEQUENCE [LARGE SCALE GENOMIC DNA]</scope>
    <source>
        <strain evidence="3 4">DSM 100301</strain>
    </source>
</reference>
<sequence>MCRWAAYRGEPLFIEELVSSPAHSLIEQSVCATRAKTSTNADGFGLAWYGDRAEPGRFRDVLPAWSDCNLKSIARQIRSRLFLAHVRAATHGATRRDNCHPFVLGPWSFMHNGQIDHFDRIRRSMEAMLDDTHFNARHGTTDSELLFLLAMQFGMAERPLAAMAEAIGFVEGLSRHMTGEARVRFTAAFSDGATLYAVRYSTDEFAPTLYAGPMGAEGGYCLVSEPLDDNSESWVEVPAGSAVILGEDGLNIAGFTPDQGRLETREREMA</sequence>